<dbReference type="AlphaFoldDB" id="A0A820Q200"/>
<accession>A0A820Q200</accession>
<gene>
    <name evidence="1" type="ORF">OXD698_LOCUS52414</name>
</gene>
<feature type="non-terminal residue" evidence="1">
    <location>
        <position position="20"/>
    </location>
</feature>
<comment type="caution">
    <text evidence="1">The sequence shown here is derived from an EMBL/GenBank/DDBJ whole genome shotgun (WGS) entry which is preliminary data.</text>
</comment>
<dbReference type="EMBL" id="CAJOAZ010028407">
    <property type="protein sequence ID" value="CAF4417261.1"/>
    <property type="molecule type" value="Genomic_DNA"/>
</dbReference>
<protein>
    <submittedName>
        <fullName evidence="1">Uncharacterized protein</fullName>
    </submittedName>
</protein>
<reference evidence="1" key="1">
    <citation type="submission" date="2021-02" db="EMBL/GenBank/DDBJ databases">
        <authorList>
            <person name="Nowell W R."/>
        </authorList>
    </citation>
    <scope>NUCLEOTIDE SEQUENCE</scope>
</reference>
<dbReference type="Proteomes" id="UP000663844">
    <property type="component" value="Unassembled WGS sequence"/>
</dbReference>
<proteinExistence type="predicted"/>
<organism evidence="1 2">
    <name type="scientific">Adineta steineri</name>
    <dbReference type="NCBI Taxonomy" id="433720"/>
    <lineage>
        <taxon>Eukaryota</taxon>
        <taxon>Metazoa</taxon>
        <taxon>Spiralia</taxon>
        <taxon>Gnathifera</taxon>
        <taxon>Rotifera</taxon>
        <taxon>Eurotatoria</taxon>
        <taxon>Bdelloidea</taxon>
        <taxon>Adinetida</taxon>
        <taxon>Adinetidae</taxon>
        <taxon>Adineta</taxon>
    </lineage>
</organism>
<name>A0A820Q200_9BILA</name>
<evidence type="ECO:0000313" key="1">
    <source>
        <dbReference type="EMBL" id="CAF4417261.1"/>
    </source>
</evidence>
<sequence>MRHRITVVNTLSRARRQLRI</sequence>
<evidence type="ECO:0000313" key="2">
    <source>
        <dbReference type="Proteomes" id="UP000663844"/>
    </source>
</evidence>